<evidence type="ECO:0000256" key="4">
    <source>
        <dbReference type="ARBA" id="ARBA00022723"/>
    </source>
</evidence>
<comment type="cofactor">
    <cofactor evidence="8">
        <name>heme b</name>
        <dbReference type="ChEBI" id="CHEBI:60344"/>
    </cofactor>
    <text evidence="8">Binds 1 heme b (iron(II)-protoporphyrin IX) group per subunit.</text>
</comment>
<dbReference type="OrthoDB" id="1663137at2759"/>
<evidence type="ECO:0000313" key="11">
    <source>
        <dbReference type="EMBL" id="KAF6152589.1"/>
    </source>
</evidence>
<keyword evidence="3" id="KW-0349">Heme</keyword>
<dbReference type="GO" id="GO:0020037">
    <property type="term" value="F:heme binding"/>
    <property type="evidence" value="ECO:0007669"/>
    <property type="project" value="InterPro"/>
</dbReference>
<keyword evidence="4 8" id="KW-0479">Metal-binding</keyword>
<sequence length="304" mass="33460">MSDDTKVSLLAPYKLGKFNLSHKYQYILGIWTKEQVEAWKPIVDVVHAKGVFQLNGQAPISSTNKPLKPVLHSSGVDIAEFTHPRRLRRDKIHQIVQDFGYDASLLLDDTSSFTGEKMALTNVNVEIGLDVIDTIKTQVESVCAGVVSCRDILTIAARDCCCCKYEFYVSPPSCYDLMIIVTTLLGFQLGGKSWTVQLGRRDATTASLSTANNDIPRSTFRLNQLISNFSNRSLSAKEMMTLSGQHDLHYGEMTVGENLDFSGRCLGVGARYKVLAELSRCEKGAGIKPDPEIDAFIKAATLAG</sequence>
<dbReference type="Proteomes" id="UP000541444">
    <property type="component" value="Unassembled WGS sequence"/>
</dbReference>
<evidence type="ECO:0000259" key="10">
    <source>
        <dbReference type="PROSITE" id="PS50873"/>
    </source>
</evidence>
<feature type="binding site" evidence="7">
    <location>
        <position position="216"/>
    </location>
    <ligand>
        <name>substrate</name>
    </ligand>
</feature>
<feature type="domain" description="Plant heme peroxidase family profile" evidence="10">
    <location>
        <begin position="100"/>
        <end position="248"/>
    </location>
</feature>
<evidence type="ECO:0000256" key="1">
    <source>
        <dbReference type="ARBA" id="ARBA00000189"/>
    </source>
</evidence>
<evidence type="ECO:0000256" key="7">
    <source>
        <dbReference type="PIRSR" id="PIRSR600823-2"/>
    </source>
</evidence>
<comment type="cofactor">
    <cofactor evidence="8">
        <name>Ca(2+)</name>
        <dbReference type="ChEBI" id="CHEBI:29108"/>
    </cofactor>
    <text evidence="8">Binds 2 calcium ions per subunit.</text>
</comment>
<dbReference type="InterPro" id="IPR010255">
    <property type="entry name" value="Haem_peroxidase_sf"/>
</dbReference>
<feature type="binding site" evidence="8">
    <location>
        <position position="100"/>
    </location>
    <ligand>
        <name>Ca(2+)</name>
        <dbReference type="ChEBI" id="CHEBI:29108"/>
        <label>1</label>
    </ligand>
</feature>
<proteinExistence type="inferred from homology"/>
<protein>
    <recommendedName>
        <fullName evidence="10">Plant heme peroxidase family profile domain-containing protein</fullName>
    </recommendedName>
</protein>
<comment type="catalytic activity">
    <reaction evidence="1">
        <text>2 a phenolic donor + H2O2 = 2 a phenolic radical donor + 2 H2O</text>
        <dbReference type="Rhea" id="RHEA:56136"/>
        <dbReference type="ChEBI" id="CHEBI:15377"/>
        <dbReference type="ChEBI" id="CHEBI:16240"/>
        <dbReference type="ChEBI" id="CHEBI:139520"/>
        <dbReference type="ChEBI" id="CHEBI:139521"/>
        <dbReference type="EC" id="1.11.1.7"/>
    </reaction>
</comment>
<evidence type="ECO:0000313" key="12">
    <source>
        <dbReference type="Proteomes" id="UP000541444"/>
    </source>
</evidence>
<reference evidence="11 12" key="1">
    <citation type="journal article" date="2020" name="IScience">
        <title>Genome Sequencing of the Endangered Kingdonia uniflora (Circaeasteraceae, Ranunculales) Reveals Potential Mechanisms of Evolutionary Specialization.</title>
        <authorList>
            <person name="Sun Y."/>
            <person name="Deng T."/>
            <person name="Zhang A."/>
            <person name="Moore M.J."/>
            <person name="Landis J.B."/>
            <person name="Lin N."/>
            <person name="Zhang H."/>
            <person name="Zhang X."/>
            <person name="Huang J."/>
            <person name="Zhang X."/>
            <person name="Sun H."/>
            <person name="Wang H."/>
        </authorList>
    </citation>
    <scope>NUCLEOTIDE SEQUENCE [LARGE SCALE GENOMIC DNA]</scope>
    <source>
        <strain evidence="11">TB1705</strain>
        <tissue evidence="11">Leaf</tissue>
    </source>
</reference>
<keyword evidence="12" id="KW-1185">Reference proteome</keyword>
<keyword evidence="2" id="KW-0575">Peroxidase</keyword>
<dbReference type="SUPFAM" id="SSF48113">
    <property type="entry name" value="Heme-dependent peroxidases"/>
    <property type="match status" value="1"/>
</dbReference>
<dbReference type="PROSITE" id="PS50873">
    <property type="entry name" value="PEROXIDASE_4"/>
    <property type="match status" value="1"/>
</dbReference>
<dbReference type="PANTHER" id="PTHR31388:SF247">
    <property type="entry name" value="PEROXIDASE"/>
    <property type="match status" value="1"/>
</dbReference>
<dbReference type="InterPro" id="IPR002016">
    <property type="entry name" value="Haem_peroxidase"/>
</dbReference>
<keyword evidence="8" id="KW-0106">Calcium</keyword>
<feature type="binding site" evidence="8">
    <location>
        <position position="104"/>
    </location>
    <ligand>
        <name>Ca(2+)</name>
        <dbReference type="ChEBI" id="CHEBI:29108"/>
        <label>1</label>
    </ligand>
</feature>
<feature type="binding site" evidence="8">
    <location>
        <position position="116"/>
    </location>
    <ligand>
        <name>Ca(2+)</name>
        <dbReference type="ChEBI" id="CHEBI:29108"/>
        <label>1</label>
    </ligand>
</feature>
<evidence type="ECO:0000256" key="9">
    <source>
        <dbReference type="RuleBase" id="RU004241"/>
    </source>
</evidence>
<organism evidence="11 12">
    <name type="scientific">Kingdonia uniflora</name>
    <dbReference type="NCBI Taxonomy" id="39325"/>
    <lineage>
        <taxon>Eukaryota</taxon>
        <taxon>Viridiplantae</taxon>
        <taxon>Streptophyta</taxon>
        <taxon>Embryophyta</taxon>
        <taxon>Tracheophyta</taxon>
        <taxon>Spermatophyta</taxon>
        <taxon>Magnoliopsida</taxon>
        <taxon>Ranunculales</taxon>
        <taxon>Circaeasteraceae</taxon>
        <taxon>Kingdonia</taxon>
    </lineage>
</organism>
<gene>
    <name evidence="11" type="ORF">GIB67_013036</name>
</gene>
<evidence type="ECO:0000256" key="8">
    <source>
        <dbReference type="PIRSR" id="PIRSR600823-3"/>
    </source>
</evidence>
<dbReference type="AlphaFoldDB" id="A0A7J7MCI5"/>
<comment type="caution">
    <text evidence="11">The sequence shown here is derived from an EMBL/GenBank/DDBJ whole genome shotgun (WGS) entry which is preliminary data.</text>
</comment>
<evidence type="ECO:0000256" key="3">
    <source>
        <dbReference type="ARBA" id="ARBA00022617"/>
    </source>
</evidence>
<keyword evidence="6 8" id="KW-0408">Iron</keyword>
<dbReference type="SUPFAM" id="SSF51395">
    <property type="entry name" value="FMN-linked oxidoreductases"/>
    <property type="match status" value="1"/>
</dbReference>
<evidence type="ECO:0000256" key="6">
    <source>
        <dbReference type="ARBA" id="ARBA00023004"/>
    </source>
</evidence>
<evidence type="ECO:0000256" key="5">
    <source>
        <dbReference type="ARBA" id="ARBA00023002"/>
    </source>
</evidence>
<dbReference type="GO" id="GO:0140825">
    <property type="term" value="F:lactoperoxidase activity"/>
    <property type="evidence" value="ECO:0007669"/>
    <property type="project" value="UniProtKB-EC"/>
</dbReference>
<evidence type="ECO:0000256" key="2">
    <source>
        <dbReference type="ARBA" id="ARBA00022559"/>
    </source>
</evidence>
<dbReference type="GO" id="GO:0046872">
    <property type="term" value="F:metal ion binding"/>
    <property type="evidence" value="ECO:0007669"/>
    <property type="project" value="UniProtKB-KW"/>
</dbReference>
<dbReference type="EMBL" id="JACGCM010001620">
    <property type="protein sequence ID" value="KAF6152589.1"/>
    <property type="molecule type" value="Genomic_DNA"/>
</dbReference>
<comment type="similarity">
    <text evidence="9">Belongs to the peroxidase family.</text>
</comment>
<feature type="binding site" evidence="8">
    <location>
        <position position="102"/>
    </location>
    <ligand>
        <name>Ca(2+)</name>
        <dbReference type="ChEBI" id="CHEBI:29108"/>
        <label>1</label>
    </ligand>
</feature>
<dbReference type="PANTHER" id="PTHR31388">
    <property type="entry name" value="PEROXIDASE 72-RELATED"/>
    <property type="match status" value="1"/>
</dbReference>
<dbReference type="Gene3D" id="1.10.520.10">
    <property type="match status" value="1"/>
</dbReference>
<dbReference type="GO" id="GO:0006979">
    <property type="term" value="P:response to oxidative stress"/>
    <property type="evidence" value="ECO:0007669"/>
    <property type="project" value="InterPro"/>
</dbReference>
<accession>A0A7J7MCI5</accession>
<dbReference type="Pfam" id="PF00141">
    <property type="entry name" value="peroxidase"/>
    <property type="match status" value="1"/>
</dbReference>
<name>A0A7J7MCI5_9MAGN</name>
<keyword evidence="5" id="KW-0560">Oxidoreductase</keyword>
<feature type="binding site" description="axial binding residue" evidence="8">
    <location>
        <position position="246"/>
    </location>
    <ligand>
        <name>heme b</name>
        <dbReference type="ChEBI" id="CHEBI:60344"/>
    </ligand>
    <ligandPart>
        <name>Fe</name>
        <dbReference type="ChEBI" id="CHEBI:18248"/>
    </ligandPart>
</feature>
<dbReference type="InterPro" id="IPR000823">
    <property type="entry name" value="Peroxidase_pln"/>
</dbReference>